<name>A0A172Q776_9STRE</name>
<dbReference type="GO" id="GO:0051536">
    <property type="term" value="F:iron-sulfur cluster binding"/>
    <property type="evidence" value="ECO:0007669"/>
    <property type="project" value="UniProtKB-KW"/>
</dbReference>
<keyword evidence="4" id="KW-0808">Transferase</keyword>
<keyword evidence="6" id="KW-0663">Pyridoxal phosphate</keyword>
<evidence type="ECO:0000256" key="9">
    <source>
        <dbReference type="ARBA" id="ARBA00050776"/>
    </source>
</evidence>
<dbReference type="PANTHER" id="PTHR11601">
    <property type="entry name" value="CYSTEINE DESULFURYLASE FAMILY MEMBER"/>
    <property type="match status" value="1"/>
</dbReference>
<keyword evidence="7" id="KW-0408">Iron</keyword>
<keyword evidence="5" id="KW-0479">Metal-binding</keyword>
<dbReference type="InterPro" id="IPR015424">
    <property type="entry name" value="PyrdxlP-dep_Trfase"/>
</dbReference>
<evidence type="ECO:0000256" key="3">
    <source>
        <dbReference type="ARBA" id="ARBA00012239"/>
    </source>
</evidence>
<evidence type="ECO:0000256" key="6">
    <source>
        <dbReference type="ARBA" id="ARBA00022898"/>
    </source>
</evidence>
<reference evidence="13" key="2">
    <citation type="submission" date="2016-03" db="EMBL/GenBank/DDBJ databases">
        <title>Streptococcus antelopensis sp. nov., isolated from the feces of the Tibetan antelope (Pantholops hodgsonii) in Hoh Xil National Nature Reserve, Qinghai, China.</title>
        <authorList>
            <person name="Bai X."/>
        </authorList>
    </citation>
    <scope>NUCLEOTIDE SEQUENCE [LARGE SCALE GENOMIC DNA]</scope>
    <source>
        <strain evidence="13">TA 26</strain>
    </source>
</reference>
<dbReference type="InterPro" id="IPR016454">
    <property type="entry name" value="Cysteine_dSase"/>
</dbReference>
<evidence type="ECO:0000256" key="8">
    <source>
        <dbReference type="ARBA" id="ARBA00023014"/>
    </source>
</evidence>
<dbReference type="STRING" id="1811193.A0O21_04285"/>
<dbReference type="InterPro" id="IPR015421">
    <property type="entry name" value="PyrdxlP-dep_Trfase_major"/>
</dbReference>
<dbReference type="Gene3D" id="3.90.1150.10">
    <property type="entry name" value="Aspartate Aminotransferase, domain 1"/>
    <property type="match status" value="1"/>
</dbReference>
<dbReference type="PANTHER" id="PTHR11601:SF34">
    <property type="entry name" value="CYSTEINE DESULFURASE"/>
    <property type="match status" value="1"/>
</dbReference>
<dbReference type="PROSITE" id="PS00595">
    <property type="entry name" value="AA_TRANSFER_CLASS_5"/>
    <property type="match status" value="1"/>
</dbReference>
<feature type="domain" description="Aminotransferase class V" evidence="11">
    <location>
        <begin position="2"/>
        <end position="360"/>
    </location>
</feature>
<dbReference type="GO" id="GO:0046872">
    <property type="term" value="F:metal ion binding"/>
    <property type="evidence" value="ECO:0007669"/>
    <property type="project" value="UniProtKB-KW"/>
</dbReference>
<dbReference type="Proteomes" id="UP000077317">
    <property type="component" value="Chromosome"/>
</dbReference>
<dbReference type="SUPFAM" id="SSF53383">
    <property type="entry name" value="PLP-dependent transferases"/>
    <property type="match status" value="1"/>
</dbReference>
<evidence type="ECO:0000313" key="13">
    <source>
        <dbReference type="Proteomes" id="UP000077317"/>
    </source>
</evidence>
<dbReference type="PIRSF" id="PIRSF005572">
    <property type="entry name" value="NifS"/>
    <property type="match status" value="1"/>
</dbReference>
<evidence type="ECO:0000313" key="12">
    <source>
        <dbReference type="EMBL" id="AND79300.1"/>
    </source>
</evidence>
<dbReference type="EC" id="2.8.1.7" evidence="3"/>
<gene>
    <name evidence="12" type="ORF">A0O21_04285</name>
</gene>
<comment type="cofactor">
    <cofactor evidence="1 10">
        <name>pyridoxal 5'-phosphate</name>
        <dbReference type="ChEBI" id="CHEBI:597326"/>
    </cofactor>
</comment>
<dbReference type="Gene3D" id="1.10.260.50">
    <property type="match status" value="1"/>
</dbReference>
<protein>
    <recommendedName>
        <fullName evidence="3">cysteine desulfurase</fullName>
        <ecNumber evidence="3">2.8.1.7</ecNumber>
    </recommendedName>
</protein>
<accession>A0A172Q776</accession>
<dbReference type="EMBL" id="CP014699">
    <property type="protein sequence ID" value="AND79300.1"/>
    <property type="molecule type" value="Genomic_DNA"/>
</dbReference>
<dbReference type="InterPro" id="IPR020578">
    <property type="entry name" value="Aminotrans_V_PyrdxlP_BS"/>
</dbReference>
<dbReference type="KEGG" id="spat:A0O21_04285"/>
<dbReference type="GO" id="GO:0031071">
    <property type="term" value="F:cysteine desulfurase activity"/>
    <property type="evidence" value="ECO:0007669"/>
    <property type="project" value="UniProtKB-EC"/>
</dbReference>
<dbReference type="Pfam" id="PF00266">
    <property type="entry name" value="Aminotran_5"/>
    <property type="match status" value="1"/>
</dbReference>
<keyword evidence="13" id="KW-1185">Reference proteome</keyword>
<evidence type="ECO:0000256" key="10">
    <source>
        <dbReference type="RuleBase" id="RU004504"/>
    </source>
</evidence>
<comment type="catalytic activity">
    <reaction evidence="9">
        <text>(sulfur carrier)-H + L-cysteine = (sulfur carrier)-SH + L-alanine</text>
        <dbReference type="Rhea" id="RHEA:43892"/>
        <dbReference type="Rhea" id="RHEA-COMP:14737"/>
        <dbReference type="Rhea" id="RHEA-COMP:14739"/>
        <dbReference type="ChEBI" id="CHEBI:29917"/>
        <dbReference type="ChEBI" id="CHEBI:35235"/>
        <dbReference type="ChEBI" id="CHEBI:57972"/>
        <dbReference type="ChEBI" id="CHEBI:64428"/>
        <dbReference type="EC" id="2.8.1.7"/>
    </reaction>
</comment>
<evidence type="ECO:0000256" key="2">
    <source>
        <dbReference type="ARBA" id="ARBA00006490"/>
    </source>
</evidence>
<dbReference type="AlphaFoldDB" id="A0A172Q776"/>
<organism evidence="12 13">
    <name type="scientific">Streptococcus pantholopis</name>
    <dbReference type="NCBI Taxonomy" id="1811193"/>
    <lineage>
        <taxon>Bacteria</taxon>
        <taxon>Bacillati</taxon>
        <taxon>Bacillota</taxon>
        <taxon>Bacilli</taxon>
        <taxon>Lactobacillales</taxon>
        <taxon>Streptococcaceae</taxon>
        <taxon>Streptococcus</taxon>
    </lineage>
</organism>
<evidence type="ECO:0000256" key="4">
    <source>
        <dbReference type="ARBA" id="ARBA00022679"/>
    </source>
</evidence>
<dbReference type="RefSeq" id="WP_067061838.1">
    <property type="nucleotide sequence ID" value="NZ_CP014699.1"/>
</dbReference>
<reference evidence="12 13" key="1">
    <citation type="journal article" date="2016" name="Int. J. Syst. Evol. Microbiol.">
        <title>Streptococcuspantholopis sp. nov., isolated from faeces of the Tibetan antelope (Pantholops hodgsonii).</title>
        <authorList>
            <person name="Bai X."/>
            <person name="Xiong Y."/>
            <person name="Lu S."/>
            <person name="Jin D."/>
            <person name="Lai X."/>
            <person name="Yang J."/>
            <person name="Niu L."/>
            <person name="Hu S."/>
            <person name="Meng X."/>
            <person name="Pu J."/>
            <person name="Ye C."/>
            <person name="Xu J."/>
        </authorList>
    </citation>
    <scope>NUCLEOTIDE SEQUENCE [LARGE SCALE GENOMIC DNA]</scope>
    <source>
        <strain evidence="12 13">TA 26</strain>
    </source>
</reference>
<dbReference type="Gene3D" id="3.40.640.10">
    <property type="entry name" value="Type I PLP-dependent aspartate aminotransferase-like (Major domain)"/>
    <property type="match status" value="1"/>
</dbReference>
<evidence type="ECO:0000256" key="5">
    <source>
        <dbReference type="ARBA" id="ARBA00022723"/>
    </source>
</evidence>
<dbReference type="InterPro" id="IPR000192">
    <property type="entry name" value="Aminotrans_V_dom"/>
</dbReference>
<evidence type="ECO:0000256" key="7">
    <source>
        <dbReference type="ARBA" id="ARBA00023004"/>
    </source>
</evidence>
<dbReference type="OrthoDB" id="9808002at2"/>
<keyword evidence="8" id="KW-0411">Iron-sulfur</keyword>
<comment type="similarity">
    <text evidence="2">Belongs to the class-V pyridoxal-phosphate-dependent aminotransferase family. NifS/IscS subfamily.</text>
</comment>
<proteinExistence type="inferred from homology"/>
<dbReference type="InterPro" id="IPR015422">
    <property type="entry name" value="PyrdxlP-dep_Trfase_small"/>
</dbReference>
<evidence type="ECO:0000259" key="11">
    <source>
        <dbReference type="Pfam" id="PF00266"/>
    </source>
</evidence>
<sequence length="371" mass="40307">MVYLDNTATTPMTPAVIEAMTAVMTDNFGNPSSIHVYGRKASQALRTSRQTIAHALKTEVRRIIFTSGGTEANNTALKGYALANQDKGKHIITTAIEHPSVLEPLHYLQEKFGFEVTYLRPEKGSITLSSLQKALRDDTILVSFMHANNETGDLLPIEEAAALLKTHQAAFHVDAVQTMGKLPIYPEEIGIDLLSATAHKFHGPKGVGFLYAAPLHFDSLLHGGEQEENRRASTENLVSIVGMAQALADSQLQLKENLTYIRGLRDTFLEALAPDSYYLNGSSQHLPHVINLGFPGQNNGILLTQLDLAGFAVSTGSACTAGTVDPSHVLASLYGHDSVRLQESIRISLSKLNTQSELLQLAKKLKEITGK</sequence>
<evidence type="ECO:0000256" key="1">
    <source>
        <dbReference type="ARBA" id="ARBA00001933"/>
    </source>
</evidence>